<feature type="compositionally biased region" description="Low complexity" evidence="2">
    <location>
        <begin position="186"/>
        <end position="196"/>
    </location>
</feature>
<dbReference type="InterPro" id="IPR011990">
    <property type="entry name" value="TPR-like_helical_dom_sf"/>
</dbReference>
<accession>A0A4Y7PJD6</accession>
<dbReference type="PANTHER" id="PTHR46430">
    <property type="entry name" value="PROTEIN SKT5-RELATED"/>
    <property type="match status" value="1"/>
</dbReference>
<dbReference type="AlphaFoldDB" id="A0A4Y7PJD6"/>
<dbReference type="Gene3D" id="1.25.40.10">
    <property type="entry name" value="Tetratricopeptide repeat domain"/>
    <property type="match status" value="1"/>
</dbReference>
<feature type="compositionally biased region" description="Low complexity" evidence="2">
    <location>
        <begin position="36"/>
        <end position="63"/>
    </location>
</feature>
<organism evidence="3 4">
    <name type="scientific">Rickenella mellea</name>
    <dbReference type="NCBI Taxonomy" id="50990"/>
    <lineage>
        <taxon>Eukaryota</taxon>
        <taxon>Fungi</taxon>
        <taxon>Dikarya</taxon>
        <taxon>Basidiomycota</taxon>
        <taxon>Agaricomycotina</taxon>
        <taxon>Agaricomycetes</taxon>
        <taxon>Hymenochaetales</taxon>
        <taxon>Rickenellaceae</taxon>
        <taxon>Rickenella</taxon>
    </lineage>
</organism>
<feature type="compositionally biased region" description="Low complexity" evidence="2">
    <location>
        <begin position="919"/>
        <end position="929"/>
    </location>
</feature>
<proteinExistence type="predicted"/>
<feature type="region of interest" description="Disordered" evidence="2">
    <location>
        <begin position="1"/>
        <end position="322"/>
    </location>
</feature>
<feature type="compositionally biased region" description="Low complexity" evidence="2">
    <location>
        <begin position="258"/>
        <end position="317"/>
    </location>
</feature>
<dbReference type="SUPFAM" id="SSF81901">
    <property type="entry name" value="HCP-like"/>
    <property type="match status" value="2"/>
</dbReference>
<feature type="compositionally biased region" description="Gly residues" evidence="2">
    <location>
        <begin position="930"/>
        <end position="939"/>
    </location>
</feature>
<dbReference type="STRING" id="50990.A0A4Y7PJD6"/>
<feature type="compositionally biased region" description="Gly residues" evidence="2">
    <location>
        <begin position="125"/>
        <end position="139"/>
    </location>
</feature>
<evidence type="ECO:0000256" key="1">
    <source>
        <dbReference type="ARBA" id="ARBA00022737"/>
    </source>
</evidence>
<keyword evidence="4" id="KW-1185">Reference proteome</keyword>
<dbReference type="VEuPathDB" id="FungiDB:BD410DRAFT_845087"/>
<feature type="compositionally biased region" description="Low complexity" evidence="2">
    <location>
        <begin position="140"/>
        <end position="176"/>
    </location>
</feature>
<dbReference type="SMART" id="SM00671">
    <property type="entry name" value="SEL1"/>
    <property type="match status" value="5"/>
</dbReference>
<dbReference type="Pfam" id="PF08238">
    <property type="entry name" value="Sel1"/>
    <property type="match status" value="4"/>
</dbReference>
<evidence type="ECO:0000313" key="3">
    <source>
        <dbReference type="EMBL" id="TDL15583.1"/>
    </source>
</evidence>
<gene>
    <name evidence="3" type="ORF">BD410DRAFT_845087</name>
</gene>
<evidence type="ECO:0000313" key="4">
    <source>
        <dbReference type="Proteomes" id="UP000294933"/>
    </source>
</evidence>
<feature type="region of interest" description="Disordered" evidence="2">
    <location>
        <begin position="830"/>
        <end position="939"/>
    </location>
</feature>
<keyword evidence="1" id="KW-0677">Repeat</keyword>
<protein>
    <recommendedName>
        <fullName evidence="5">HCP-like protein</fullName>
    </recommendedName>
</protein>
<dbReference type="OrthoDB" id="272077at2759"/>
<evidence type="ECO:0008006" key="5">
    <source>
        <dbReference type="Google" id="ProtNLM"/>
    </source>
</evidence>
<sequence length="966" mass="101449">MAGLLSTRTRRKHFAVYIASPSPPHSPSRSPPPSPSSVYSSPPSSPSWSPSSPDTCSSCSSAPSSPPPPKHPIRSAPFPLKPKPLRSSPARYQKDTKADTPSLLQMARTLESQVYGSAPGPGPGPVGYGAPAGGGGYGGAPAPTGAPYRATSPYAPLAYPQQQQQQPLPQPHQYAQPQPPPPPPQQQQYSSLPQQYGDPYRQASPYPPPPPLQQQQQQQNYNPGGFAFPSPAPAPAPASASLGGGGTYTPSHSHRDSLSASMAALSFSPPPSRQRTPSSAHHPSPSLSPQPQLQSSPQQQPYAQLQSSPQPQQGPPALTAPLPTISSLSAALPSIQALPINADPSPKVAWCRDVLALVNRVTQAGNASTGVSAGAGAATSDPAVGAVHLSDPALARLADTAVSLILQLSPLPAPSSGTSTPQPTPPTSLPLAESLFLRATLEASGAFPHLIRQDPRTAFRDYEASARAGYHPAWFRLGRDYETFGDDTHAKECFERGVRYGDESCLYRMGMANLMGQLGLPASPAVAVPLLHRAATLATVDVPQPAYVYGLLLLSEFSHVTIPPSLFTPLIPPTSTPPLEARKHLERAAFLNFAPAQYKLGHAYEFAKPPFPYDALLSVQYYSLASQQGEPEADMALSKWFLCGAEGSFEKDEALAFTFAEKAARKGLPSAEFAMGYYKEVGVGCARDVDAAKAWYEKAAANGNTDAPERLRALSQPAPQALSRQEHDTLTESKLMRKRTQAQKLSDAQAYPRVHPGRAGVDASQVVEVIRRNSRLERPGAGVGADRRRPSGGAGGGVLTPAQQLQAQYQQQQQQQPLQPTQPLRVAGAAHLEHSSTLPHAPPQQRPAHRHGYSLSDTPAPFPGAAGGGGPGVGPGGRANSPGRPARGRGRGGHGYSPSATPNPHQAGLAPPPPPLASPPIGSGPAKDGFGVGAGGVGAPGMDKYQTFAEMGFQSQKLEEKDCVIM</sequence>
<evidence type="ECO:0000256" key="2">
    <source>
        <dbReference type="SAM" id="MobiDB-lite"/>
    </source>
</evidence>
<reference evidence="3 4" key="1">
    <citation type="submission" date="2018-06" db="EMBL/GenBank/DDBJ databases">
        <title>A transcriptomic atlas of mushroom development highlights an independent origin of complex multicellularity.</title>
        <authorList>
            <consortium name="DOE Joint Genome Institute"/>
            <person name="Krizsan K."/>
            <person name="Almasi E."/>
            <person name="Merenyi Z."/>
            <person name="Sahu N."/>
            <person name="Viragh M."/>
            <person name="Koszo T."/>
            <person name="Mondo S."/>
            <person name="Kiss B."/>
            <person name="Balint B."/>
            <person name="Kues U."/>
            <person name="Barry K."/>
            <person name="Hegedus J.C."/>
            <person name="Henrissat B."/>
            <person name="Johnson J."/>
            <person name="Lipzen A."/>
            <person name="Ohm R."/>
            <person name="Nagy I."/>
            <person name="Pangilinan J."/>
            <person name="Yan J."/>
            <person name="Xiong Y."/>
            <person name="Grigoriev I.V."/>
            <person name="Hibbett D.S."/>
            <person name="Nagy L.G."/>
        </authorList>
    </citation>
    <scope>NUCLEOTIDE SEQUENCE [LARGE SCALE GENOMIC DNA]</scope>
    <source>
        <strain evidence="3 4">SZMC22713</strain>
    </source>
</reference>
<dbReference type="InterPro" id="IPR006597">
    <property type="entry name" value="Sel1-like"/>
</dbReference>
<feature type="compositionally biased region" description="Low complexity" evidence="2">
    <location>
        <begin position="213"/>
        <end position="229"/>
    </location>
</feature>
<feature type="compositionally biased region" description="Gly residues" evidence="2">
    <location>
        <begin position="865"/>
        <end position="877"/>
    </location>
</feature>
<feature type="region of interest" description="Disordered" evidence="2">
    <location>
        <begin position="804"/>
        <end position="823"/>
    </location>
</feature>
<feature type="compositionally biased region" description="Pro residues" evidence="2">
    <location>
        <begin position="21"/>
        <end position="35"/>
    </location>
</feature>
<feature type="region of interest" description="Disordered" evidence="2">
    <location>
        <begin position="777"/>
        <end position="799"/>
    </location>
</feature>
<feature type="compositionally biased region" description="Basic and acidic residues" evidence="2">
    <location>
        <begin position="724"/>
        <end position="735"/>
    </location>
</feature>
<dbReference type="Proteomes" id="UP000294933">
    <property type="component" value="Unassembled WGS sequence"/>
</dbReference>
<dbReference type="PANTHER" id="PTHR46430:SF2">
    <property type="entry name" value="CHITIN SYNTHASE REGULATORY FACTOR 4"/>
    <property type="match status" value="1"/>
</dbReference>
<name>A0A4Y7PJD6_9AGAM</name>
<dbReference type="EMBL" id="ML170270">
    <property type="protein sequence ID" value="TDL15583.1"/>
    <property type="molecule type" value="Genomic_DNA"/>
</dbReference>
<feature type="region of interest" description="Disordered" evidence="2">
    <location>
        <begin position="716"/>
        <end position="759"/>
    </location>
</feature>
<dbReference type="InterPro" id="IPR051726">
    <property type="entry name" value="Chitin_Synth_Reg"/>
</dbReference>